<dbReference type="AlphaFoldDB" id="A0AA95S9W6"/>
<keyword evidence="3" id="KW-1185">Reference proteome</keyword>
<accession>A0AA95S9W6</accession>
<evidence type="ECO:0000256" key="1">
    <source>
        <dbReference type="SAM" id="Phobius"/>
    </source>
</evidence>
<reference evidence="2" key="1">
    <citation type="submission" date="2023-05" db="EMBL/GenBank/DDBJ databases">
        <title>Comparative genomics of Bacillaceae isolates and their secondary metabolite potential.</title>
        <authorList>
            <person name="Song L."/>
            <person name="Nielsen L.J."/>
            <person name="Mohite O."/>
            <person name="Xu X."/>
            <person name="Weber T."/>
            <person name="Kovacs A.T."/>
        </authorList>
    </citation>
    <scope>NUCLEOTIDE SEQUENCE</scope>
    <source>
        <strain evidence="2">XLM17</strain>
    </source>
</reference>
<dbReference type="Proteomes" id="UP001178288">
    <property type="component" value="Chromosome"/>
</dbReference>
<evidence type="ECO:0000313" key="2">
    <source>
        <dbReference type="EMBL" id="WHY87450.1"/>
    </source>
</evidence>
<keyword evidence="1" id="KW-0812">Transmembrane</keyword>
<dbReference type="KEGG" id="nnv:QNH39_06235"/>
<sequence length="50" mass="5637">MYTVSILRTVELMELSQFMAPTSLSGIITFLVLFSAGVYFNIKVYGSKLR</sequence>
<keyword evidence="1" id="KW-1133">Transmembrane helix</keyword>
<protein>
    <submittedName>
        <fullName evidence="2">Uncharacterized protein</fullName>
    </submittedName>
</protein>
<dbReference type="RefSeq" id="WP_283935908.1">
    <property type="nucleotide sequence ID" value="NZ_CP126114.1"/>
</dbReference>
<feature type="transmembrane region" description="Helical" evidence="1">
    <location>
        <begin position="20"/>
        <end position="42"/>
    </location>
</feature>
<keyword evidence="1" id="KW-0472">Membrane</keyword>
<gene>
    <name evidence="2" type="ORF">QNH39_06235</name>
</gene>
<organism evidence="2 3">
    <name type="scientific">Neobacillus novalis</name>
    <dbReference type="NCBI Taxonomy" id="220687"/>
    <lineage>
        <taxon>Bacteria</taxon>
        <taxon>Bacillati</taxon>
        <taxon>Bacillota</taxon>
        <taxon>Bacilli</taxon>
        <taxon>Bacillales</taxon>
        <taxon>Bacillaceae</taxon>
        <taxon>Neobacillus</taxon>
    </lineage>
</organism>
<proteinExistence type="predicted"/>
<evidence type="ECO:0000313" key="3">
    <source>
        <dbReference type="Proteomes" id="UP001178288"/>
    </source>
</evidence>
<name>A0AA95S9W6_9BACI</name>
<dbReference type="EMBL" id="CP126114">
    <property type="protein sequence ID" value="WHY87450.1"/>
    <property type="molecule type" value="Genomic_DNA"/>
</dbReference>